<dbReference type="Gene3D" id="1.25.40.390">
    <property type="match status" value="1"/>
</dbReference>
<dbReference type="PROSITE" id="PS51257">
    <property type="entry name" value="PROKAR_LIPOPROTEIN"/>
    <property type="match status" value="1"/>
</dbReference>
<evidence type="ECO:0000256" key="4">
    <source>
        <dbReference type="ARBA" id="ARBA00023136"/>
    </source>
</evidence>
<feature type="domain" description="RagB/SusD" evidence="6">
    <location>
        <begin position="320"/>
        <end position="574"/>
    </location>
</feature>
<evidence type="ECO:0000259" key="6">
    <source>
        <dbReference type="Pfam" id="PF07980"/>
    </source>
</evidence>
<organism evidence="8 9">
    <name type="scientific">Carboxylicivirga marina</name>
    <dbReference type="NCBI Taxonomy" id="2800988"/>
    <lineage>
        <taxon>Bacteria</taxon>
        <taxon>Pseudomonadati</taxon>
        <taxon>Bacteroidota</taxon>
        <taxon>Bacteroidia</taxon>
        <taxon>Marinilabiliales</taxon>
        <taxon>Marinilabiliaceae</taxon>
        <taxon>Carboxylicivirga</taxon>
    </lineage>
</organism>
<dbReference type="Pfam" id="PF14322">
    <property type="entry name" value="SusD-like_3"/>
    <property type="match status" value="1"/>
</dbReference>
<dbReference type="SUPFAM" id="SSF48452">
    <property type="entry name" value="TPR-like"/>
    <property type="match status" value="1"/>
</dbReference>
<comment type="similarity">
    <text evidence="2">Belongs to the SusD family.</text>
</comment>
<evidence type="ECO:0000313" key="9">
    <source>
        <dbReference type="Proteomes" id="UP000605676"/>
    </source>
</evidence>
<dbReference type="InterPro" id="IPR033985">
    <property type="entry name" value="SusD-like_N"/>
</dbReference>
<protein>
    <submittedName>
        <fullName evidence="8">RagB/SusD family nutrient uptake outer membrane protein</fullName>
    </submittedName>
</protein>
<keyword evidence="9" id="KW-1185">Reference proteome</keyword>
<evidence type="ECO:0000256" key="1">
    <source>
        <dbReference type="ARBA" id="ARBA00004442"/>
    </source>
</evidence>
<gene>
    <name evidence="8" type="ORF">JIV24_18670</name>
</gene>
<accession>A0ABS1HNW1</accession>
<name>A0ABS1HNW1_9BACT</name>
<comment type="subcellular location">
    <subcellularLocation>
        <location evidence="1">Cell outer membrane</location>
    </subcellularLocation>
</comment>
<evidence type="ECO:0000256" key="5">
    <source>
        <dbReference type="ARBA" id="ARBA00023237"/>
    </source>
</evidence>
<dbReference type="Proteomes" id="UP000605676">
    <property type="component" value="Unassembled WGS sequence"/>
</dbReference>
<evidence type="ECO:0000259" key="7">
    <source>
        <dbReference type="Pfam" id="PF14322"/>
    </source>
</evidence>
<sequence length="574" mass="64749">MKKLYRYIGVLTIGLFLGSCNDFLESVDENLLSEEYLMEDPAYAEGVLLNAYKSVISSTSFSEVATDDAVHNQLGNGYRNIATGQLSSTNNAASRWGKYESVFYINKFLPTVDVVQWSMNEEINELFQFRLKGEALALRALHHFYVLEGHAGYGDNSGQLLGIPYYTEFVEADGNFNVPRLTFTETIDEIIADLDEAIELLPMDYSDSDSDIPLKYQSYDPNNYRQVMGAQNTLRMTGRIAKAIKARVALFAASPAYLNGGGYYEIAAQIAAELINDMGGVTALDPNGIEFYNEDSDADLDELLWRASVYSGSSLESNNFPPSLNGNGHVNPSENLVRSFPMLDGFPIDDSNGIYTYSINTPYVNRDPRLEKYILYNNGRIGNNTIMTGYGAGIDRVDSVMEKSTRSGYYLKKMLRPDVKINNDGSIIAQKRFNSYFRYTELFLILAEAANEIGGKDYAVDGITPNDVILALRNRAGIENPENYLSSIGSPEEMREVIRNERRLELCFEGFRFWDLRRWKDDLSESANGLYYNGTTYEDLLDVEARIYPDYGHYMPIPDADVRRFSNIEQNTGW</sequence>
<comment type="caution">
    <text evidence="8">The sequence shown here is derived from an EMBL/GenBank/DDBJ whole genome shotgun (WGS) entry which is preliminary data.</text>
</comment>
<dbReference type="Pfam" id="PF07980">
    <property type="entry name" value="SusD_RagB"/>
    <property type="match status" value="1"/>
</dbReference>
<evidence type="ECO:0000256" key="3">
    <source>
        <dbReference type="ARBA" id="ARBA00022729"/>
    </source>
</evidence>
<keyword evidence="4" id="KW-0472">Membrane</keyword>
<dbReference type="EMBL" id="JAENRR010000065">
    <property type="protein sequence ID" value="MBK3519378.1"/>
    <property type="molecule type" value="Genomic_DNA"/>
</dbReference>
<keyword evidence="5" id="KW-0998">Cell outer membrane</keyword>
<reference evidence="8 9" key="1">
    <citation type="submission" date="2021-01" db="EMBL/GenBank/DDBJ databases">
        <title>Carboxyliciviraga sp.nov., isolated from coastal sediments.</title>
        <authorList>
            <person name="Lu D."/>
            <person name="Zhang T."/>
        </authorList>
    </citation>
    <scope>NUCLEOTIDE SEQUENCE [LARGE SCALE GENOMIC DNA]</scope>
    <source>
        <strain evidence="8 9">N1Y132</strain>
    </source>
</reference>
<dbReference type="InterPro" id="IPR011990">
    <property type="entry name" value="TPR-like_helical_dom_sf"/>
</dbReference>
<keyword evidence="3" id="KW-0732">Signal</keyword>
<evidence type="ECO:0000256" key="2">
    <source>
        <dbReference type="ARBA" id="ARBA00006275"/>
    </source>
</evidence>
<dbReference type="RefSeq" id="WP_200466597.1">
    <property type="nucleotide sequence ID" value="NZ_JAENRR010000065.1"/>
</dbReference>
<proteinExistence type="inferred from homology"/>
<evidence type="ECO:0000313" key="8">
    <source>
        <dbReference type="EMBL" id="MBK3519378.1"/>
    </source>
</evidence>
<dbReference type="InterPro" id="IPR012944">
    <property type="entry name" value="SusD_RagB_dom"/>
</dbReference>
<feature type="domain" description="SusD-like N-terminal" evidence="7">
    <location>
        <begin position="50"/>
        <end position="206"/>
    </location>
</feature>